<organism evidence="2 3">
    <name type="scientific">Flavihumibacter fluminis</name>
    <dbReference type="NCBI Taxonomy" id="2909236"/>
    <lineage>
        <taxon>Bacteria</taxon>
        <taxon>Pseudomonadati</taxon>
        <taxon>Bacteroidota</taxon>
        <taxon>Chitinophagia</taxon>
        <taxon>Chitinophagales</taxon>
        <taxon>Chitinophagaceae</taxon>
        <taxon>Flavihumibacter</taxon>
    </lineage>
</organism>
<protein>
    <submittedName>
        <fullName evidence="2">Alpha/beta fold hydrolase</fullName>
    </submittedName>
</protein>
<evidence type="ECO:0000313" key="3">
    <source>
        <dbReference type="Proteomes" id="UP001200145"/>
    </source>
</evidence>
<proteinExistence type="predicted"/>
<name>A0ABS9BFC7_9BACT</name>
<keyword evidence="2" id="KW-0378">Hydrolase</keyword>
<dbReference type="PANTHER" id="PTHR10992:SF1032">
    <property type="entry name" value="METHYLESTERASE 17"/>
    <property type="match status" value="1"/>
</dbReference>
<dbReference type="SUPFAM" id="SSF53474">
    <property type="entry name" value="alpha/beta-Hydrolases"/>
    <property type="match status" value="1"/>
</dbReference>
<dbReference type="Gene3D" id="3.40.50.1820">
    <property type="entry name" value="alpha/beta hydrolase"/>
    <property type="match status" value="1"/>
</dbReference>
<gene>
    <name evidence="2" type="ORF">L0U88_03890</name>
</gene>
<evidence type="ECO:0000313" key="2">
    <source>
        <dbReference type="EMBL" id="MCF1713768.1"/>
    </source>
</evidence>
<feature type="domain" description="AB hydrolase-1" evidence="1">
    <location>
        <begin position="26"/>
        <end position="255"/>
    </location>
</feature>
<evidence type="ECO:0000259" key="1">
    <source>
        <dbReference type="Pfam" id="PF12697"/>
    </source>
</evidence>
<dbReference type="InterPro" id="IPR045889">
    <property type="entry name" value="MES/HNL"/>
</dbReference>
<dbReference type="Proteomes" id="UP001200145">
    <property type="component" value="Unassembled WGS sequence"/>
</dbReference>
<dbReference type="PANTHER" id="PTHR10992">
    <property type="entry name" value="METHYLESTERASE FAMILY MEMBER"/>
    <property type="match status" value="1"/>
</dbReference>
<dbReference type="InterPro" id="IPR000073">
    <property type="entry name" value="AB_hydrolase_1"/>
</dbReference>
<reference evidence="2 3" key="1">
    <citation type="submission" date="2022-01" db="EMBL/GenBank/DDBJ databases">
        <title>Flavihumibacter sp. nov., isolated from sediment of a river.</title>
        <authorList>
            <person name="Liu H."/>
        </authorList>
    </citation>
    <scope>NUCLEOTIDE SEQUENCE [LARGE SCALE GENOMIC DNA]</scope>
    <source>
        <strain evidence="2 3">RY-1</strain>
    </source>
</reference>
<keyword evidence="3" id="KW-1185">Reference proteome</keyword>
<accession>A0ABS9BFC7</accession>
<comment type="caution">
    <text evidence="2">The sequence shown here is derived from an EMBL/GenBank/DDBJ whole genome shotgun (WGS) entry which is preliminary data.</text>
</comment>
<dbReference type="EMBL" id="JAKEVY010000001">
    <property type="protein sequence ID" value="MCF1713768.1"/>
    <property type="molecule type" value="Genomic_DNA"/>
</dbReference>
<sequence length="262" mass="28886">MNPFLLLIVGFLMAHSGFSQSTKRTFVLVHGQWHGAWCWNKVVPLLQGGGHQAISFDIPGFGQDQTPTEQVSFEECVEKVVKEVQAQPGMVWLVGHSSSGLVIAQAAERLGKEKVEGLVFLDAFLPRDGESVFSLSEKFAGPAGPPLQKALIVSTDQKTISLNPAMVRELLYNDCTEEDLQYALARLRPGPLSVLATPVRLTQQNYGSIPKYYILCTKAKDMDKSTLSKNVSCREIIELPASHSPFFSMPDNLVEVLNRLGR</sequence>
<dbReference type="RefSeq" id="WP_234864296.1">
    <property type="nucleotide sequence ID" value="NZ_JAKEVY010000001.1"/>
</dbReference>
<dbReference type="InterPro" id="IPR029058">
    <property type="entry name" value="AB_hydrolase_fold"/>
</dbReference>
<dbReference type="Pfam" id="PF12697">
    <property type="entry name" value="Abhydrolase_6"/>
    <property type="match status" value="1"/>
</dbReference>
<dbReference type="GO" id="GO:0016787">
    <property type="term" value="F:hydrolase activity"/>
    <property type="evidence" value="ECO:0007669"/>
    <property type="project" value="UniProtKB-KW"/>
</dbReference>